<evidence type="ECO:0000256" key="2">
    <source>
        <dbReference type="ARBA" id="ARBA00009533"/>
    </source>
</evidence>
<evidence type="ECO:0000256" key="1">
    <source>
        <dbReference type="ARBA" id="ARBA00001933"/>
    </source>
</evidence>
<comment type="similarity">
    <text evidence="2 6">Belongs to the group II decarboxylase family.</text>
</comment>
<evidence type="ECO:0000256" key="6">
    <source>
        <dbReference type="RuleBase" id="RU000382"/>
    </source>
</evidence>
<keyword evidence="8" id="KW-1185">Reference proteome</keyword>
<name>A0ABY8FZG8_9SPHN</name>
<protein>
    <submittedName>
        <fullName evidence="7">Pyridoxal-dependent decarboxylase</fullName>
    </submittedName>
</protein>
<dbReference type="Gene3D" id="1.20.1340.10">
    <property type="entry name" value="dopa decarboxylase, N-terminal domain"/>
    <property type="match status" value="1"/>
</dbReference>
<keyword evidence="5 6" id="KW-0456">Lyase</keyword>
<dbReference type="PANTHER" id="PTHR11999:SF70">
    <property type="entry name" value="MIP05841P"/>
    <property type="match status" value="1"/>
</dbReference>
<dbReference type="PANTHER" id="PTHR11999">
    <property type="entry name" value="GROUP II PYRIDOXAL-5-PHOSPHATE DECARBOXYLASE"/>
    <property type="match status" value="1"/>
</dbReference>
<dbReference type="InterPro" id="IPR015424">
    <property type="entry name" value="PyrdxlP-dep_Trfase"/>
</dbReference>
<evidence type="ECO:0000313" key="7">
    <source>
        <dbReference type="EMBL" id="WFL78781.1"/>
    </source>
</evidence>
<evidence type="ECO:0000256" key="5">
    <source>
        <dbReference type="ARBA" id="ARBA00023239"/>
    </source>
</evidence>
<dbReference type="InterPro" id="IPR010977">
    <property type="entry name" value="Aromatic_deC"/>
</dbReference>
<proteinExistence type="inferred from homology"/>
<dbReference type="PROSITE" id="PS00392">
    <property type="entry name" value="DDC_GAD_HDC_YDC"/>
    <property type="match status" value="1"/>
</dbReference>
<keyword evidence="3" id="KW-0210">Decarboxylase</keyword>
<evidence type="ECO:0000256" key="4">
    <source>
        <dbReference type="ARBA" id="ARBA00022898"/>
    </source>
</evidence>
<dbReference type="Gene3D" id="3.40.640.10">
    <property type="entry name" value="Type I PLP-dependent aspartate aminotransferase-like (Major domain)"/>
    <property type="match status" value="1"/>
</dbReference>
<dbReference type="Pfam" id="PF00282">
    <property type="entry name" value="Pyridoxal_deC"/>
    <property type="match status" value="1"/>
</dbReference>
<dbReference type="Gene3D" id="3.90.1150.10">
    <property type="entry name" value="Aspartate Aminotransferase, domain 1"/>
    <property type="match status" value="1"/>
</dbReference>
<reference evidence="7 8" key="1">
    <citation type="submission" date="2023-03" db="EMBL/GenBank/DDBJ databases">
        <title>Altererythrobacter sp. CAU 1644 isolated from sand.</title>
        <authorList>
            <person name="Kim W."/>
        </authorList>
    </citation>
    <scope>NUCLEOTIDE SEQUENCE [LARGE SCALE GENOMIC DNA]</scope>
    <source>
        <strain evidence="7 8">CAU 1644</strain>
    </source>
</reference>
<dbReference type="InterPro" id="IPR021115">
    <property type="entry name" value="Pyridoxal-P_BS"/>
</dbReference>
<dbReference type="InterPro" id="IPR015421">
    <property type="entry name" value="PyrdxlP-dep_Trfase_major"/>
</dbReference>
<sequence length="478" mass="52784">MNNEDFRAAGHAMVDWIADYFANIESYPVRAQVKPGEIAAKLPASAPESGTAMAEIMADFERDIMPGITHWQHPSFFAYFPANASPPSVLAEFLTAAIAAQCMLWQTSPAANEMEGRVLDWLAQLIGLPEGFRGVIQDSATSATLVALLTAREQASGWRGNDAGLFALGAEGQRFAVYCSEESHSSIEKGLKVIGLGRDNLRKIAVNDDLSIDLEVLARTVAEDRAVGITPLAIVAALGGTGTGAIDPLRPLGEFARAEKVWLHVDGAWAGSALICPELHHLIDGIELADSLVFNPHKWLFTNFDCSAYYVRDAGALERTLALVPEYLKSRESDQVTDYQNWSVPLGRRFRALKLWFVLRSYGAEGLREKIRAHMTLAAALYAKVVAAEDFEITSPLRLSLFSFRYRPKGVTEDQLDAVNEELLARLNDSGRIYLTQNRFRGRFVIRFQVGGQMTETRHVEEAWELIQQVARGMEPQG</sequence>
<evidence type="ECO:0000256" key="3">
    <source>
        <dbReference type="ARBA" id="ARBA00022793"/>
    </source>
</evidence>
<organism evidence="7 8">
    <name type="scientific">Altererythrobacter arenosus</name>
    <dbReference type="NCBI Taxonomy" id="3032592"/>
    <lineage>
        <taxon>Bacteria</taxon>
        <taxon>Pseudomonadati</taxon>
        <taxon>Pseudomonadota</taxon>
        <taxon>Alphaproteobacteria</taxon>
        <taxon>Sphingomonadales</taxon>
        <taxon>Erythrobacteraceae</taxon>
        <taxon>Altererythrobacter</taxon>
    </lineage>
</organism>
<accession>A0ABY8FZG8</accession>
<dbReference type="EMBL" id="CP121106">
    <property type="protein sequence ID" value="WFL78781.1"/>
    <property type="molecule type" value="Genomic_DNA"/>
</dbReference>
<keyword evidence="4 6" id="KW-0663">Pyridoxal phosphate</keyword>
<comment type="cofactor">
    <cofactor evidence="1 6">
        <name>pyridoxal 5'-phosphate</name>
        <dbReference type="ChEBI" id="CHEBI:597326"/>
    </cofactor>
</comment>
<dbReference type="SUPFAM" id="SSF53383">
    <property type="entry name" value="PLP-dependent transferases"/>
    <property type="match status" value="1"/>
</dbReference>
<dbReference type="RefSeq" id="WP_278017471.1">
    <property type="nucleotide sequence ID" value="NZ_CP121106.1"/>
</dbReference>
<dbReference type="InterPro" id="IPR015422">
    <property type="entry name" value="PyrdxlP-dep_Trfase_small"/>
</dbReference>
<dbReference type="InterPro" id="IPR002129">
    <property type="entry name" value="PyrdxlP-dep_de-COase"/>
</dbReference>
<evidence type="ECO:0000313" key="8">
    <source>
        <dbReference type="Proteomes" id="UP001215827"/>
    </source>
</evidence>
<gene>
    <name evidence="7" type="ORF">P7228_06890</name>
</gene>
<dbReference type="Proteomes" id="UP001215827">
    <property type="component" value="Chromosome"/>
</dbReference>
<dbReference type="PRINTS" id="PR00800">
    <property type="entry name" value="YHDCRBOXLASE"/>
</dbReference>